<reference evidence="1 2" key="1">
    <citation type="submission" date="2024-02" db="EMBL/GenBank/DDBJ databases">
        <title>de novo genome assembly of Solanum bulbocastanum strain 11H21.</title>
        <authorList>
            <person name="Hosaka A.J."/>
        </authorList>
    </citation>
    <scope>NUCLEOTIDE SEQUENCE [LARGE SCALE GENOMIC DNA]</scope>
    <source>
        <tissue evidence="1">Young leaves</tissue>
    </source>
</reference>
<name>A0AAN8Y2Z0_SOLBU</name>
<proteinExistence type="predicted"/>
<comment type="caution">
    <text evidence="1">The sequence shown here is derived from an EMBL/GenBank/DDBJ whole genome shotgun (WGS) entry which is preliminary data.</text>
</comment>
<keyword evidence="2" id="KW-1185">Reference proteome</keyword>
<sequence length="43" mass="5141">MQTLRTYEETSRQLVNKNKSQFMIHANAFSCTRNRFKNLTGFK</sequence>
<accession>A0AAN8Y2Z0</accession>
<gene>
    <name evidence="1" type="ORF">RDI58_024418</name>
</gene>
<dbReference type="EMBL" id="JBANQN010000010">
    <property type="protein sequence ID" value="KAK6777700.1"/>
    <property type="molecule type" value="Genomic_DNA"/>
</dbReference>
<protein>
    <submittedName>
        <fullName evidence="1">Uncharacterized protein</fullName>
    </submittedName>
</protein>
<evidence type="ECO:0000313" key="1">
    <source>
        <dbReference type="EMBL" id="KAK6777700.1"/>
    </source>
</evidence>
<dbReference type="Proteomes" id="UP001371456">
    <property type="component" value="Unassembled WGS sequence"/>
</dbReference>
<dbReference type="AlphaFoldDB" id="A0AAN8Y2Z0"/>
<evidence type="ECO:0000313" key="2">
    <source>
        <dbReference type="Proteomes" id="UP001371456"/>
    </source>
</evidence>
<organism evidence="1 2">
    <name type="scientific">Solanum bulbocastanum</name>
    <name type="common">Wild potato</name>
    <dbReference type="NCBI Taxonomy" id="147425"/>
    <lineage>
        <taxon>Eukaryota</taxon>
        <taxon>Viridiplantae</taxon>
        <taxon>Streptophyta</taxon>
        <taxon>Embryophyta</taxon>
        <taxon>Tracheophyta</taxon>
        <taxon>Spermatophyta</taxon>
        <taxon>Magnoliopsida</taxon>
        <taxon>eudicotyledons</taxon>
        <taxon>Gunneridae</taxon>
        <taxon>Pentapetalae</taxon>
        <taxon>asterids</taxon>
        <taxon>lamiids</taxon>
        <taxon>Solanales</taxon>
        <taxon>Solanaceae</taxon>
        <taxon>Solanoideae</taxon>
        <taxon>Solaneae</taxon>
        <taxon>Solanum</taxon>
    </lineage>
</organism>